<proteinExistence type="predicted"/>
<dbReference type="AlphaFoldDB" id="A0A2W2G3G8"/>
<dbReference type="InterPro" id="IPR011009">
    <property type="entry name" value="Kinase-like_dom_sf"/>
</dbReference>
<evidence type="ECO:0000313" key="3">
    <source>
        <dbReference type="EMBL" id="PZG21424.1"/>
    </source>
</evidence>
<name>A0A2W2G3G8_9ACTN</name>
<reference evidence="3 4" key="1">
    <citation type="submission" date="2018-01" db="EMBL/GenBank/DDBJ databases">
        <title>Draft genome sequence of Jishengella sp. NA12.</title>
        <authorList>
            <person name="Sahin N."/>
            <person name="Ay H."/>
            <person name="Saygin H."/>
        </authorList>
    </citation>
    <scope>NUCLEOTIDE SEQUENCE [LARGE SCALE GENOMIC DNA]</scope>
    <source>
        <strain evidence="3 4">NA12</strain>
    </source>
</reference>
<dbReference type="Pfam" id="PF01636">
    <property type="entry name" value="APH"/>
    <property type="match status" value="1"/>
</dbReference>
<evidence type="ECO:0000259" key="2">
    <source>
        <dbReference type="Pfam" id="PF01636"/>
    </source>
</evidence>
<keyword evidence="4" id="KW-1185">Reference proteome</keyword>
<dbReference type="RefSeq" id="WP_111213053.1">
    <property type="nucleotide sequence ID" value="NZ_POTY01000030.1"/>
</dbReference>
<feature type="region of interest" description="Disordered" evidence="1">
    <location>
        <begin position="242"/>
        <end position="285"/>
    </location>
</feature>
<dbReference type="InterPro" id="IPR002575">
    <property type="entry name" value="Aminoglycoside_PTrfase"/>
</dbReference>
<dbReference type="Proteomes" id="UP000248924">
    <property type="component" value="Unassembled WGS sequence"/>
</dbReference>
<feature type="compositionally biased region" description="Low complexity" evidence="1">
    <location>
        <begin position="262"/>
        <end position="276"/>
    </location>
</feature>
<gene>
    <name evidence="3" type="ORF">C1I95_07555</name>
</gene>
<sequence>MTSNLFIKRYDDPQRCSAAAAHHDWLTGLESGVRLPHLGTRTSRHLVFEPLPGRTPEVADLPRVASALGRLHDAAYRRELHSARLDQPHTTPTGLVLPDFAGPRRKALHRAAHVTDADLTALDAILDRAGQPPAFYKDPNVRNYIVEGEDVAVVDFDDLTLAPFGYDLAGLLVTASMTYGRLDQSTLTGCVDAYRTAIAPNRCDLDELRQYAELHHLLTLRYLGTNGYQHPWPTVRPWPDPFRADLPPPKEPCRWPQPPNSSSPATARPPATSPGSWAANTAAPD</sequence>
<evidence type="ECO:0000256" key="1">
    <source>
        <dbReference type="SAM" id="MobiDB-lite"/>
    </source>
</evidence>
<feature type="compositionally biased region" description="Pro residues" evidence="1">
    <location>
        <begin position="242"/>
        <end position="261"/>
    </location>
</feature>
<dbReference type="SUPFAM" id="SSF56112">
    <property type="entry name" value="Protein kinase-like (PK-like)"/>
    <property type="match status" value="1"/>
</dbReference>
<comment type="caution">
    <text evidence="3">The sequence shown here is derived from an EMBL/GenBank/DDBJ whole genome shotgun (WGS) entry which is preliminary data.</text>
</comment>
<protein>
    <recommendedName>
        <fullName evidence="2">Aminoglycoside phosphotransferase domain-containing protein</fullName>
    </recommendedName>
</protein>
<feature type="domain" description="Aminoglycoside phosphotransferase" evidence="2">
    <location>
        <begin position="45"/>
        <end position="176"/>
    </location>
</feature>
<organism evidence="3 4">
    <name type="scientific">Micromonospora craterilacus</name>
    <dbReference type="NCBI Taxonomy" id="1655439"/>
    <lineage>
        <taxon>Bacteria</taxon>
        <taxon>Bacillati</taxon>
        <taxon>Actinomycetota</taxon>
        <taxon>Actinomycetes</taxon>
        <taxon>Micromonosporales</taxon>
        <taxon>Micromonosporaceae</taxon>
        <taxon>Micromonospora</taxon>
    </lineage>
</organism>
<evidence type="ECO:0000313" key="4">
    <source>
        <dbReference type="Proteomes" id="UP000248924"/>
    </source>
</evidence>
<dbReference type="EMBL" id="POTY01000030">
    <property type="protein sequence ID" value="PZG21424.1"/>
    <property type="molecule type" value="Genomic_DNA"/>
</dbReference>
<dbReference type="OrthoDB" id="4553308at2"/>
<accession>A0A2W2G3G8</accession>